<keyword evidence="5 10" id="KW-0694">RNA-binding</keyword>
<evidence type="ECO:0000256" key="2">
    <source>
        <dbReference type="ARBA" id="ARBA00007927"/>
    </source>
</evidence>
<dbReference type="EMBL" id="VLTL01000097">
    <property type="protein sequence ID" value="KAA0161226.1"/>
    <property type="molecule type" value="Genomic_DNA"/>
</dbReference>
<evidence type="ECO:0000313" key="18">
    <source>
        <dbReference type="Proteomes" id="UP000324907"/>
    </source>
</evidence>
<comment type="subcellular location">
    <subcellularLocation>
        <location evidence="1 10">Nucleus</location>
    </subcellularLocation>
</comment>
<evidence type="ECO:0000256" key="1">
    <source>
        <dbReference type="ARBA" id="ARBA00004123"/>
    </source>
</evidence>
<protein>
    <recommendedName>
        <fullName evidence="9">Sm protein F</fullName>
    </recommendedName>
</protein>
<dbReference type="Pfam" id="PF01423">
    <property type="entry name" value="LSM"/>
    <property type="match status" value="1"/>
</dbReference>
<dbReference type="CDD" id="cd01722">
    <property type="entry name" value="Sm_F"/>
    <property type="match status" value="1"/>
</dbReference>
<dbReference type="InterPro" id="IPR047575">
    <property type="entry name" value="Sm"/>
</dbReference>
<dbReference type="EMBL" id="VLTO01000024">
    <property type="protein sequence ID" value="KAA0174284.1"/>
    <property type="molecule type" value="Genomic_DNA"/>
</dbReference>
<dbReference type="Proteomes" id="UP000323011">
    <property type="component" value="Unassembled WGS sequence"/>
</dbReference>
<keyword evidence="4 10" id="KW-0747">Spliceosome</keyword>
<feature type="domain" description="Sm" evidence="11">
    <location>
        <begin position="7"/>
        <end position="79"/>
    </location>
</feature>
<evidence type="ECO:0000313" key="14">
    <source>
        <dbReference type="EMBL" id="KAA0166844.1"/>
    </source>
</evidence>
<evidence type="ECO:0000313" key="12">
    <source>
        <dbReference type="EMBL" id="KAA0154104.1"/>
    </source>
</evidence>
<dbReference type="InterPro" id="IPR001163">
    <property type="entry name" value="Sm_dom_euk/arc"/>
</dbReference>
<dbReference type="Proteomes" id="UP000324907">
    <property type="component" value="Unassembled WGS sequence"/>
</dbReference>
<dbReference type="GO" id="GO:0003723">
    <property type="term" value="F:RNA binding"/>
    <property type="evidence" value="ECO:0007669"/>
    <property type="project" value="UniProtKB-UniRule"/>
</dbReference>
<dbReference type="Proteomes" id="UP000325113">
    <property type="component" value="Unassembled WGS sequence"/>
</dbReference>
<dbReference type="EMBL" id="VLTM01000007">
    <property type="protein sequence ID" value="KAA0166844.1"/>
    <property type="molecule type" value="Genomic_DNA"/>
</dbReference>
<comment type="similarity">
    <text evidence="2 10">Belongs to the snRNP Sm proteins family. SmF/LSm6 subfamily.</text>
</comment>
<evidence type="ECO:0000256" key="7">
    <source>
        <dbReference type="ARBA" id="ARBA00023242"/>
    </source>
</evidence>
<evidence type="ECO:0000256" key="6">
    <source>
        <dbReference type="ARBA" id="ARBA00023187"/>
    </source>
</evidence>
<dbReference type="OMA" id="GYMNVQL"/>
<dbReference type="InterPro" id="IPR016487">
    <property type="entry name" value="Lsm6/sSmF"/>
</dbReference>
<evidence type="ECO:0000313" key="17">
    <source>
        <dbReference type="Proteomes" id="UP000323011"/>
    </source>
</evidence>
<keyword evidence="6 10" id="KW-0508">mRNA splicing</keyword>
<dbReference type="PROSITE" id="PS52002">
    <property type="entry name" value="SM"/>
    <property type="match status" value="1"/>
</dbReference>
<dbReference type="AlphaFoldDB" id="A0A5A8EAN7"/>
<proteinExistence type="inferred from homology"/>
<evidence type="ECO:0000256" key="3">
    <source>
        <dbReference type="ARBA" id="ARBA00022664"/>
    </source>
</evidence>
<evidence type="ECO:0000313" key="13">
    <source>
        <dbReference type="EMBL" id="KAA0161226.1"/>
    </source>
</evidence>
<dbReference type="GO" id="GO:0005685">
    <property type="term" value="C:U1 snRNP"/>
    <property type="evidence" value="ECO:0007669"/>
    <property type="project" value="TreeGrafter"/>
</dbReference>
<evidence type="ECO:0000256" key="8">
    <source>
        <dbReference type="ARBA" id="ARBA00023274"/>
    </source>
</evidence>
<dbReference type="GO" id="GO:0034715">
    <property type="term" value="C:pICln-Sm protein complex"/>
    <property type="evidence" value="ECO:0007669"/>
    <property type="project" value="TreeGrafter"/>
</dbReference>
<dbReference type="GO" id="GO:0071013">
    <property type="term" value="C:catalytic step 2 spliceosome"/>
    <property type="evidence" value="ECO:0007669"/>
    <property type="project" value="TreeGrafter"/>
</dbReference>
<name>A0A5A8EAN7_CAFRO</name>
<gene>
    <name evidence="15" type="ORF">FNF27_04296</name>
    <name evidence="13" type="ORF">FNF28_05105</name>
    <name evidence="12" type="ORF">FNF29_02727</name>
    <name evidence="14" type="ORF">FNF31_01219</name>
</gene>
<evidence type="ECO:0000313" key="15">
    <source>
        <dbReference type="EMBL" id="KAA0174284.1"/>
    </source>
</evidence>
<dbReference type="InterPro" id="IPR010920">
    <property type="entry name" value="LSM_dom_sf"/>
</dbReference>
<evidence type="ECO:0000256" key="5">
    <source>
        <dbReference type="ARBA" id="ARBA00022884"/>
    </source>
</evidence>
<dbReference type="GO" id="GO:0000398">
    <property type="term" value="P:mRNA splicing, via spliceosome"/>
    <property type="evidence" value="ECO:0007669"/>
    <property type="project" value="InterPro"/>
</dbReference>
<evidence type="ECO:0000313" key="19">
    <source>
        <dbReference type="Proteomes" id="UP000325113"/>
    </source>
</evidence>
<dbReference type="SMART" id="SM00651">
    <property type="entry name" value="Sm"/>
    <property type="match status" value="1"/>
</dbReference>
<keyword evidence="8 10" id="KW-0687">Ribonucleoprotein</keyword>
<keyword evidence="17" id="KW-1185">Reference proteome</keyword>
<evidence type="ECO:0000259" key="11">
    <source>
        <dbReference type="PROSITE" id="PS52002"/>
    </source>
</evidence>
<keyword evidence="3 10" id="KW-0507">mRNA processing</keyword>
<dbReference type="InterPro" id="IPR034100">
    <property type="entry name" value="Sm_F"/>
</dbReference>
<keyword evidence="7 10" id="KW-0539">Nucleus</keyword>
<dbReference type="Gene3D" id="2.30.30.100">
    <property type="match status" value="1"/>
</dbReference>
<comment type="caution">
    <text evidence="15">The sequence shown here is derived from an EMBL/GenBank/DDBJ whole genome shotgun (WGS) entry which is preliminary data.</text>
</comment>
<evidence type="ECO:0000313" key="16">
    <source>
        <dbReference type="Proteomes" id="UP000322899"/>
    </source>
</evidence>
<dbReference type="PANTHER" id="PTHR11021">
    <property type="entry name" value="SMALL NUCLEAR RIBONUCLEOPROTEIN F SNRNP-F"/>
    <property type="match status" value="1"/>
</dbReference>
<evidence type="ECO:0000256" key="9">
    <source>
        <dbReference type="ARBA" id="ARBA00030144"/>
    </source>
</evidence>
<dbReference type="EMBL" id="VLTN01000013">
    <property type="protein sequence ID" value="KAA0154104.1"/>
    <property type="molecule type" value="Genomic_DNA"/>
</dbReference>
<accession>A0A5A8EAN7</accession>
<organism evidence="15 16">
    <name type="scientific">Cafeteria roenbergensis</name>
    <name type="common">Marine flagellate</name>
    <dbReference type="NCBI Taxonomy" id="33653"/>
    <lineage>
        <taxon>Eukaryota</taxon>
        <taxon>Sar</taxon>
        <taxon>Stramenopiles</taxon>
        <taxon>Bigyra</taxon>
        <taxon>Opalozoa</taxon>
        <taxon>Bicosoecida</taxon>
        <taxon>Cafeteriaceae</taxon>
        <taxon>Cafeteria</taxon>
    </lineage>
</organism>
<evidence type="ECO:0000256" key="4">
    <source>
        <dbReference type="ARBA" id="ARBA00022728"/>
    </source>
</evidence>
<evidence type="ECO:0000256" key="10">
    <source>
        <dbReference type="PIRNR" id="PIRNR006609"/>
    </source>
</evidence>
<dbReference type="OrthoDB" id="409625at2759"/>
<dbReference type="PANTHER" id="PTHR11021:SF0">
    <property type="entry name" value="SMALL NUCLEAR RIBONUCLEOPROTEIN F"/>
    <property type="match status" value="1"/>
</dbReference>
<dbReference type="Proteomes" id="UP000322899">
    <property type="component" value="Unassembled WGS sequence"/>
</dbReference>
<sequence length="95" mass="10287">MAESMENPKPFLKSLTGQMVVVKLKWGMEYKGKLESVDQYFNVQLLETEEWVGGVKEGDLGEVLIRCNNVLYIREASPAAAAATSGSSSSSSVAV</sequence>
<dbReference type="SUPFAM" id="SSF50182">
    <property type="entry name" value="Sm-like ribonucleoproteins"/>
    <property type="match status" value="1"/>
</dbReference>
<reference evidence="16 17" key="1">
    <citation type="submission" date="2019-07" db="EMBL/GenBank/DDBJ databases">
        <title>Genomes of Cafeteria roenbergensis.</title>
        <authorList>
            <person name="Fischer M.G."/>
            <person name="Hackl T."/>
            <person name="Roman M."/>
        </authorList>
    </citation>
    <scope>NUCLEOTIDE SEQUENCE [LARGE SCALE GENOMIC DNA]</scope>
    <source>
        <strain evidence="12 17">BVI</strain>
        <strain evidence="14 19">Cflag</strain>
        <strain evidence="15 16">E4-10P</strain>
        <strain evidence="13 18">RCC970-E3</strain>
    </source>
</reference>